<keyword evidence="1" id="KW-0677">Repeat</keyword>
<keyword evidence="4" id="KW-1185">Reference proteome</keyword>
<dbReference type="InterPro" id="IPR051550">
    <property type="entry name" value="SCF-Subunits/Alg-Epimerases"/>
</dbReference>
<comment type="caution">
    <text evidence="3">The sequence shown here is derived from an EMBL/GenBank/DDBJ whole genome shotgun (WGS) entry which is preliminary data.</text>
</comment>
<dbReference type="Proteomes" id="UP000315753">
    <property type="component" value="Unassembled WGS sequence"/>
</dbReference>
<organism evidence="3 4">
    <name type="scientific">Ureibacillus terrenus</name>
    <dbReference type="NCBI Taxonomy" id="118246"/>
    <lineage>
        <taxon>Bacteria</taxon>
        <taxon>Bacillati</taxon>
        <taxon>Bacillota</taxon>
        <taxon>Bacilli</taxon>
        <taxon>Bacillales</taxon>
        <taxon>Caryophanaceae</taxon>
        <taxon>Ureibacillus</taxon>
    </lineage>
</organism>
<evidence type="ECO:0000256" key="1">
    <source>
        <dbReference type="ARBA" id="ARBA00022737"/>
    </source>
</evidence>
<dbReference type="PANTHER" id="PTHR22990:SF15">
    <property type="entry name" value="F-BOX ONLY PROTEIN 10"/>
    <property type="match status" value="1"/>
</dbReference>
<dbReference type="InterPro" id="IPR011050">
    <property type="entry name" value="Pectin_lyase_fold/virulence"/>
</dbReference>
<dbReference type="GO" id="GO:0006511">
    <property type="term" value="P:ubiquitin-dependent protein catabolic process"/>
    <property type="evidence" value="ECO:0007669"/>
    <property type="project" value="TreeGrafter"/>
</dbReference>
<proteinExistence type="predicted"/>
<dbReference type="SUPFAM" id="SSF51126">
    <property type="entry name" value="Pectin lyase-like"/>
    <property type="match status" value="3"/>
</dbReference>
<dbReference type="PANTHER" id="PTHR22990">
    <property type="entry name" value="F-BOX ONLY PROTEIN"/>
    <property type="match status" value="1"/>
</dbReference>
<reference evidence="3 4" key="1">
    <citation type="submission" date="2019-06" db="EMBL/GenBank/DDBJ databases">
        <title>Genome sequence of Ureibacillus terrenus.</title>
        <authorList>
            <person name="Maclea K.S."/>
            <person name="Simoes M."/>
        </authorList>
    </citation>
    <scope>NUCLEOTIDE SEQUENCE [LARGE SCALE GENOMIC DNA]</scope>
    <source>
        <strain evidence="3 4">ATCC BAA-384</strain>
    </source>
</reference>
<dbReference type="AlphaFoldDB" id="A0A540V5X5"/>
<sequence length="689" mass="77876">MPIHLPSDPCCTSLHTILAESLNFLLSFNKKGLEFQFFSENKCTEAFRRGYKMIRSIYNLMFSKFKTLKSTLTKTADGEIIQLFPKKYKESVQIDKDVTLVGDPSGQTVVEGMLIIPRNVRVIFRQITLSPNAQLYIEGEAIFERCIIKGNTDVLITVNGGYIKAVESEFKKAGEVGIALLNNSNGIFKGCKFRFNGDTHLFIKQSKAYLESCEGSNALKSLWITDGSFVQTKKCHFHHHIDTQILAEGATYIDDGSTIESGDGLGIAAKADSEVTLHSTILYSNASVQLFIENSRVSGKYCTIQNGKECGVMLHESEGFFAHCEISNHQSTNVQAKKKSIAHFERCEIHSGHENGIFIGKDSIVNCSETIIKNHLSFQVVVSEKSICSMKDCFIVSGRHVGILVEKKSECMLVECYVLQNNNSAFNVDRAILKLYRCEVSDNNGNGILAINHSHVEVDGCNFHHNQMPHIASKTKVKIYICNTDFHRGKSIFLIQRCKMHAVNSRFHDSMNVQIEITEHSTAKFEHCQIYNGKSYGVKVLKNSNFFFYHSQIFKHDLAQIVVNDSSVILNNSEIYQGKRNALFIQNHSEVYIQESFISKHAQTQIWIDNDSTLELLSVQLTDGEHSDLHAQNQSRIYVENSMIRNEKCRYNVQALNHSKIEIVKTIVENKYGDVYYSENNSSINNSDY</sequence>
<protein>
    <submittedName>
        <fullName evidence="3">Right-handed parallel beta-helix repeat-containing protein</fullName>
    </submittedName>
</protein>
<evidence type="ECO:0000313" key="4">
    <source>
        <dbReference type="Proteomes" id="UP000315753"/>
    </source>
</evidence>
<evidence type="ECO:0000313" key="3">
    <source>
        <dbReference type="EMBL" id="TQE92128.1"/>
    </source>
</evidence>
<dbReference type="InterPro" id="IPR012334">
    <property type="entry name" value="Pectin_lyas_fold"/>
</dbReference>
<gene>
    <name evidence="3" type="ORF">FKZ59_00020</name>
</gene>
<feature type="domain" description="Right handed beta helix" evidence="2">
    <location>
        <begin position="433"/>
        <end position="566"/>
    </location>
</feature>
<dbReference type="OrthoDB" id="136763at2"/>
<dbReference type="EMBL" id="VIGD01000001">
    <property type="protein sequence ID" value="TQE92128.1"/>
    <property type="molecule type" value="Genomic_DNA"/>
</dbReference>
<name>A0A540V5X5_9BACL</name>
<dbReference type="InterPro" id="IPR039448">
    <property type="entry name" value="Beta_helix"/>
</dbReference>
<dbReference type="Gene3D" id="2.160.20.10">
    <property type="entry name" value="Single-stranded right-handed beta-helix, Pectin lyase-like"/>
    <property type="match status" value="3"/>
</dbReference>
<accession>A0A540V5X5</accession>
<feature type="domain" description="Right handed beta helix" evidence="2">
    <location>
        <begin position="177"/>
        <end position="315"/>
    </location>
</feature>
<evidence type="ECO:0000259" key="2">
    <source>
        <dbReference type="Pfam" id="PF13229"/>
    </source>
</evidence>
<dbReference type="Pfam" id="PF13229">
    <property type="entry name" value="Beta_helix"/>
    <property type="match status" value="2"/>
</dbReference>